<dbReference type="AlphaFoldDB" id="A0A450RUW7"/>
<name>A0A450RUW7_9GAMM</name>
<keyword evidence="1" id="KW-0812">Transmembrane</keyword>
<proteinExistence type="predicted"/>
<organism evidence="2">
    <name type="scientific">Candidatus Kentrum sp. DK</name>
    <dbReference type="NCBI Taxonomy" id="2126562"/>
    <lineage>
        <taxon>Bacteria</taxon>
        <taxon>Pseudomonadati</taxon>
        <taxon>Pseudomonadota</taxon>
        <taxon>Gammaproteobacteria</taxon>
        <taxon>Candidatus Kentrum</taxon>
    </lineage>
</organism>
<evidence type="ECO:0000256" key="1">
    <source>
        <dbReference type="SAM" id="Phobius"/>
    </source>
</evidence>
<sequence length="89" mass="10604">MDFFGDWMPVFIFVSSVVGIGGLIVGVTGLWLNFQARKHTRENQEREHREREKFSEVLQTMTEELKYVHEERKELVKALRKTGKERHQE</sequence>
<keyword evidence="1" id="KW-1133">Transmembrane helix</keyword>
<protein>
    <submittedName>
        <fullName evidence="2">Uncharacterized protein</fullName>
    </submittedName>
</protein>
<reference evidence="2" key="1">
    <citation type="submission" date="2019-02" db="EMBL/GenBank/DDBJ databases">
        <authorList>
            <person name="Gruber-Vodicka R. H."/>
            <person name="Seah K. B. B."/>
        </authorList>
    </citation>
    <scope>NUCLEOTIDE SEQUENCE</scope>
    <source>
        <strain evidence="2">BECK_DK47</strain>
    </source>
</reference>
<feature type="transmembrane region" description="Helical" evidence="1">
    <location>
        <begin position="12"/>
        <end position="34"/>
    </location>
</feature>
<keyword evidence="1" id="KW-0472">Membrane</keyword>
<accession>A0A450RUW7</accession>
<evidence type="ECO:0000313" key="2">
    <source>
        <dbReference type="EMBL" id="VFJ42912.1"/>
    </source>
</evidence>
<dbReference type="EMBL" id="CAADEX010000003">
    <property type="protein sequence ID" value="VFJ42912.1"/>
    <property type="molecule type" value="Genomic_DNA"/>
</dbReference>
<gene>
    <name evidence="2" type="ORF">BECKDK2373B_GA0170837_100348</name>
</gene>